<organism evidence="2 3">
    <name type="scientific">Kluyvera intermedia</name>
    <name type="common">Enterobacter intermedius</name>
    <dbReference type="NCBI Taxonomy" id="61648"/>
    <lineage>
        <taxon>Bacteria</taxon>
        <taxon>Pseudomonadati</taxon>
        <taxon>Pseudomonadota</taxon>
        <taxon>Gammaproteobacteria</taxon>
        <taxon>Enterobacterales</taxon>
        <taxon>Enterobacteriaceae</taxon>
        <taxon>Kluyvera</taxon>
    </lineage>
</organism>
<evidence type="ECO:0000313" key="3">
    <source>
        <dbReference type="Proteomes" id="UP000867740"/>
    </source>
</evidence>
<dbReference type="Proteomes" id="UP000867740">
    <property type="component" value="Unassembled WGS sequence"/>
</dbReference>
<reference evidence="2" key="2">
    <citation type="submission" date="2020-10" db="EMBL/GenBank/DDBJ databases">
        <authorList>
            <consortium name="NCBI Pathogen Detection Project"/>
        </authorList>
    </citation>
    <scope>NUCLEOTIDE SEQUENCE</scope>
    <source>
        <strain evidence="2">CAVp300</strain>
    </source>
</reference>
<name>A0A9P3TE28_KLUIN</name>
<feature type="transmembrane region" description="Helical" evidence="1">
    <location>
        <begin position="58"/>
        <end position="80"/>
    </location>
</feature>
<gene>
    <name evidence="2" type="ORF">I8531_005320</name>
</gene>
<protein>
    <submittedName>
        <fullName evidence="2">DUF1109 domain-containing protein</fullName>
    </submittedName>
</protein>
<keyword evidence="1" id="KW-1133">Transmembrane helix</keyword>
<dbReference type="InterPro" id="IPR009495">
    <property type="entry name" value="NrsF"/>
</dbReference>
<dbReference type="AlphaFoldDB" id="A0A9P3TE28"/>
<dbReference type="EMBL" id="DACSUM010000079">
    <property type="protein sequence ID" value="HAT3584913.1"/>
    <property type="molecule type" value="Genomic_DNA"/>
</dbReference>
<accession>A0A9P3TE28</accession>
<dbReference type="Pfam" id="PF06532">
    <property type="entry name" value="NrsF"/>
    <property type="match status" value="1"/>
</dbReference>
<feature type="transmembrane region" description="Helical" evidence="1">
    <location>
        <begin position="186"/>
        <end position="208"/>
    </location>
</feature>
<evidence type="ECO:0000256" key="1">
    <source>
        <dbReference type="SAM" id="Phobius"/>
    </source>
</evidence>
<evidence type="ECO:0000313" key="2">
    <source>
        <dbReference type="EMBL" id="HAT3584913.1"/>
    </source>
</evidence>
<feature type="transmembrane region" description="Helical" evidence="1">
    <location>
        <begin position="158"/>
        <end position="180"/>
    </location>
</feature>
<comment type="caution">
    <text evidence="2">The sequence shown here is derived from an EMBL/GenBank/DDBJ whole genome shotgun (WGS) entry which is preliminary data.</text>
</comment>
<reference evidence="2" key="1">
    <citation type="journal article" date="2018" name="Genome Biol.">
        <title>SKESA: strategic k-mer extension for scrupulous assemblies.</title>
        <authorList>
            <person name="Souvorov A."/>
            <person name="Agarwala R."/>
            <person name="Lipman D.J."/>
        </authorList>
    </citation>
    <scope>NUCLEOTIDE SEQUENCE</scope>
    <source>
        <strain evidence="2">CAVp300</strain>
    </source>
</reference>
<dbReference type="RefSeq" id="WP_047369165.1">
    <property type="nucleotide sequence ID" value="NZ_CABMNU010000005.1"/>
</dbReference>
<feature type="transmembrane region" description="Helical" evidence="1">
    <location>
        <begin position="92"/>
        <end position="108"/>
    </location>
</feature>
<proteinExistence type="predicted"/>
<sequence length="213" mass="23615">MADHDLFIEQLSRTIEPVKRPWQPGWRVVAWIVMALPCGALASLLVHRTFTDWSQTGAAWVIFQLFLTFLTGTLAIRNAFLLSIAGQQSLSWKWFAPLVSLWLVITFTNMRLHHLPPVQGNEVGTNCYLFMVVVSVPMMAIVIGYLRRTRTLFPARSLAAAGAGVACMALTLLALCHPTHVSALDFLMHISATATIVLGTMALGYKWVSLPRP</sequence>
<keyword evidence="1" id="KW-0472">Membrane</keyword>
<feature type="transmembrane region" description="Helical" evidence="1">
    <location>
        <begin position="128"/>
        <end position="146"/>
    </location>
</feature>
<feature type="transmembrane region" description="Helical" evidence="1">
    <location>
        <begin position="28"/>
        <end position="46"/>
    </location>
</feature>
<keyword evidence="1" id="KW-0812">Transmembrane</keyword>